<accession>A0A1C7LKI2</accession>
<reference evidence="1 2" key="1">
    <citation type="submission" date="2016-03" db="EMBL/GenBank/DDBJ databases">
        <title>Whole genome sequencing of Grifola frondosa 9006-11.</title>
        <authorList>
            <person name="Min B."/>
            <person name="Park H."/>
            <person name="Kim J.-G."/>
            <person name="Cho H."/>
            <person name="Oh Y.-L."/>
            <person name="Kong W.-S."/>
            <person name="Choi I.-G."/>
        </authorList>
    </citation>
    <scope>NUCLEOTIDE SEQUENCE [LARGE SCALE GENOMIC DNA]</scope>
    <source>
        <strain evidence="1 2">9006-11</strain>
    </source>
</reference>
<evidence type="ECO:0000313" key="2">
    <source>
        <dbReference type="Proteomes" id="UP000092993"/>
    </source>
</evidence>
<dbReference type="Proteomes" id="UP000092993">
    <property type="component" value="Unassembled WGS sequence"/>
</dbReference>
<sequence length="517" mass="59063">MSTVTHTPSSQLNMNSSTLIARIPDDVLRGIFYLLIVASPALLKQALQDRTGWLSVSYVCSYWRHLALASPELWTFIHVYETSPVAMLEEFIIRSKDALLSFKFMSPVSRLECPETFPQIVQTLSLHIGRISEIEIQETCPGKMRTILTLFTLPAPQLRTLRLHGSDLLPESSMFGGQMPLLRQINVRGPTQWFPYQNLTELVVSIVNAPPAEEIIWTLQRCPDLMILSLFFARSILPDNIDDEELVPKCHIELCHLERLRLRTRNYDDMAFILSHLSFSSTTSVQLTFAKQRPSSLPMAKNCPSLRDILSRVDWAYLEFHILLDCDHLVLRCEDPDVEIAWGWDADEEEGDGFDEDEWESPDPSSLPFPDLQHVTFLNDADLSVMQLKTAFDIMPSVFSMECRVAEVYELQLFVALGTVFRSSQTGASRVLCPNLKLFKITRLAQLEYEDDEMNTLQDIIECFKNRAEAGASLQSLKIRLQEERDALEFPPEVLMQLKEIIEENGILFVVIEQSDD</sequence>
<dbReference type="Gene3D" id="1.20.1280.50">
    <property type="match status" value="1"/>
</dbReference>
<name>A0A1C7LKI2_GRIFR</name>
<dbReference type="OrthoDB" id="2801457at2759"/>
<dbReference type="InterPro" id="IPR032675">
    <property type="entry name" value="LRR_dom_sf"/>
</dbReference>
<proteinExistence type="predicted"/>
<dbReference type="EMBL" id="LUGG01000047">
    <property type="protein sequence ID" value="OBZ65251.1"/>
    <property type="molecule type" value="Genomic_DNA"/>
</dbReference>
<dbReference type="AlphaFoldDB" id="A0A1C7LKI2"/>
<organism evidence="1 2">
    <name type="scientific">Grifola frondosa</name>
    <name type="common">Maitake</name>
    <name type="synonym">Polyporus frondosus</name>
    <dbReference type="NCBI Taxonomy" id="5627"/>
    <lineage>
        <taxon>Eukaryota</taxon>
        <taxon>Fungi</taxon>
        <taxon>Dikarya</taxon>
        <taxon>Basidiomycota</taxon>
        <taxon>Agaricomycotina</taxon>
        <taxon>Agaricomycetes</taxon>
        <taxon>Polyporales</taxon>
        <taxon>Grifolaceae</taxon>
        <taxon>Grifola</taxon>
    </lineage>
</organism>
<comment type="caution">
    <text evidence="1">The sequence shown here is derived from an EMBL/GenBank/DDBJ whole genome shotgun (WGS) entry which is preliminary data.</text>
</comment>
<dbReference type="OMA" id="CSAFRIA"/>
<evidence type="ECO:0000313" key="1">
    <source>
        <dbReference type="EMBL" id="OBZ65251.1"/>
    </source>
</evidence>
<dbReference type="SUPFAM" id="SSF52047">
    <property type="entry name" value="RNI-like"/>
    <property type="match status" value="1"/>
</dbReference>
<dbReference type="Gene3D" id="3.80.10.10">
    <property type="entry name" value="Ribonuclease Inhibitor"/>
    <property type="match status" value="1"/>
</dbReference>
<gene>
    <name evidence="1" type="ORF">A0H81_14759</name>
</gene>
<protein>
    <submittedName>
        <fullName evidence="1">Uncharacterized protein</fullName>
    </submittedName>
</protein>
<keyword evidence="2" id="KW-1185">Reference proteome</keyword>